<accession>A0A9Q3YXE5</accession>
<dbReference type="EMBL" id="JAJNAY010000003">
    <property type="protein sequence ID" value="MCD1119098.1"/>
    <property type="molecule type" value="Genomic_DNA"/>
</dbReference>
<dbReference type="AlphaFoldDB" id="A0A9Q3YXE5"/>
<reference evidence="1" key="1">
    <citation type="submission" date="2021-11" db="EMBL/GenBank/DDBJ databases">
        <title>Description of novel Chryseobacterium species.</title>
        <authorList>
            <person name="Saticioglu I.B."/>
            <person name="Ay H."/>
            <person name="Altun S."/>
            <person name="Duman M."/>
        </authorList>
    </citation>
    <scope>NUCLEOTIDE SEQUENCE</scope>
    <source>
        <strain evidence="1">C-17</strain>
    </source>
</reference>
<evidence type="ECO:0000313" key="2">
    <source>
        <dbReference type="Proteomes" id="UP001108025"/>
    </source>
</evidence>
<dbReference type="Proteomes" id="UP001108025">
    <property type="component" value="Unassembled WGS sequence"/>
</dbReference>
<proteinExistence type="predicted"/>
<dbReference type="RefSeq" id="WP_034751560.1">
    <property type="nucleotide sequence ID" value="NZ_JAJNAY010000003.1"/>
</dbReference>
<name>A0A9Q3YXE5_9FLAO</name>
<keyword evidence="2" id="KW-1185">Reference proteome</keyword>
<organism evidence="1 2">
    <name type="scientific">Chryseobacterium turcicum</name>
    <dbReference type="NCBI Taxonomy" id="2898076"/>
    <lineage>
        <taxon>Bacteria</taxon>
        <taxon>Pseudomonadati</taxon>
        <taxon>Bacteroidota</taxon>
        <taxon>Flavobacteriia</taxon>
        <taxon>Flavobacteriales</taxon>
        <taxon>Weeksellaceae</taxon>
        <taxon>Chryseobacterium group</taxon>
        <taxon>Chryseobacterium</taxon>
    </lineage>
</organism>
<sequence>MEEYYIAIPTSLNLEQRLSKFSPDFAFSKDYCYYFLAELIRESFKKNTNENTDINAIINYFIPRASTLMQRLYRRSKQHLDYLYESFHGEGPMLHRMNYEAGRSYSYRLPKYYWGDGQMKIISIREKALVKKIQKNTKVTIHNQVRKKIDFLRGYFDLKLFELDHQSALIDIYVDYKSTGNYKKYLSNVLKVVDFKNGYFPFYHKPNTDGRLHTAITTFPKICRKHLKYDNESLAEVDLSASIPFFLSYLLDLTVNSASLSLSTTKPVQSQINNPAIQSLYMLVKSSVSLSSKEVADFKELVLNDKVYDHFMFKFLNMPGFATDYENRNEKAFDGDIIDLRKYSKGKLLSMLFAKNSQYQQEQAIFSEEFPTIHKFVKAFKSMKVKGVKTTHVHKRLSYLLFQIESYFMLKIIAREINVKHKRKIPLFTLHDCIVARESDIEKVHEEVHAIFMREIGYAPNLKVTYWV</sequence>
<gene>
    <name evidence="1" type="ORF">LO744_19830</name>
</gene>
<comment type="caution">
    <text evidence="1">The sequence shown here is derived from an EMBL/GenBank/DDBJ whole genome shotgun (WGS) entry which is preliminary data.</text>
</comment>
<protein>
    <submittedName>
        <fullName evidence="1">Uncharacterized protein</fullName>
    </submittedName>
</protein>
<evidence type="ECO:0000313" key="1">
    <source>
        <dbReference type="EMBL" id="MCD1119098.1"/>
    </source>
</evidence>